<protein>
    <recommendedName>
        <fullName evidence="7">Amino acid adenylation domain-containing protein</fullName>
    </recommendedName>
</protein>
<proteinExistence type="predicted"/>
<dbReference type="InterPro" id="IPR029063">
    <property type="entry name" value="SAM-dependent_MTases_sf"/>
</dbReference>
<evidence type="ECO:0000256" key="2">
    <source>
        <dbReference type="SAM" id="MobiDB-lite"/>
    </source>
</evidence>
<organism evidence="5 6">
    <name type="scientific">Streptomyces asoensis</name>
    <dbReference type="NCBI Taxonomy" id="249586"/>
    <lineage>
        <taxon>Bacteria</taxon>
        <taxon>Bacillati</taxon>
        <taxon>Actinomycetota</taxon>
        <taxon>Actinomycetes</taxon>
        <taxon>Kitasatosporales</taxon>
        <taxon>Streptomycetaceae</taxon>
        <taxon>Streptomyces</taxon>
    </lineage>
</organism>
<sequence>MTRQPAEQPARRPAERLTESWEPPPAEWNDTARPFEDQVSMIDLIERRVRESPHAPAVRLGEGEVRTYGELWAQSGLLARFLAGHGVGRGAFVGVLHENSWDSVLAVVGVLRTGAAYVPLDARWPATRIAAPLRQSGIGWIVTGHALARRAEEAGQLAGIGVRLVCTDLRAAAPDPLDTEAVGLLWDSVAEDEDLARASGFNQNPGDEISAAQIDTYVSHVRDLVLSAAAAGPRPRVVEVGCGAGLIAGALRGRVAGYTGVDVSAVALERAEREAGEGARFVQAAAADLGRVVAPAGADVVLLASVAQFFPGFEYLRSVLRDAVGALAPGGAVILADLAEPDGGPDSGHLRVPAAWFERLAAQLGLPVRAEIRRRGGDGWPPVLRDRYDVVLRPAPHDADVAHTPVISTWSEVEEAGALPLPAGPGADDTAYVIFTSGSTGVPKGVSVRHRSAVNVIQWVNETYAVGPDDCLLWVTALTFDLSVYDLLGVLAAGASLRVVPAAELGDGERLLDIMLREPITFWDSAPAALGMVMSFADGPDGTDATGGESGIGGTGGVGDTGRAGGSGAADGPVPSLRLVFLSGDWVPLALPGRVRARFPRAHVVALGGATEATIWSNHFDIGEIDPAWTSVPYGKPIQNARYYVLDGDRKPCPIGVEGDLHIAGVVVADGYVGDPELSAAKFTADTVGGPADESMYNTGDRARWMADGNLEFRGRRDDQVKVRGYRIELGEVLAALRQVPGVVDCAVTTLRGDDGPQIVAAVAVGGPEQSRGGGFVRRHLAGSLPSYMLPEHVLVLPALPVGPTGKVDREQLARLAARPRNRRRV</sequence>
<dbReference type="PANTHER" id="PTHR45527">
    <property type="entry name" value="NONRIBOSOMAL PEPTIDE SYNTHETASE"/>
    <property type="match status" value="1"/>
</dbReference>
<dbReference type="RefSeq" id="WP_189917462.1">
    <property type="nucleotide sequence ID" value="NZ_BMSI01000001.1"/>
</dbReference>
<dbReference type="SUPFAM" id="SSF53335">
    <property type="entry name" value="S-adenosyl-L-methionine-dependent methyltransferases"/>
    <property type="match status" value="1"/>
</dbReference>
<dbReference type="Gene3D" id="3.30.300.30">
    <property type="match status" value="1"/>
</dbReference>
<evidence type="ECO:0000259" key="4">
    <source>
        <dbReference type="Pfam" id="PF08241"/>
    </source>
</evidence>
<feature type="compositionally biased region" description="Gly residues" evidence="2">
    <location>
        <begin position="548"/>
        <end position="569"/>
    </location>
</feature>
<dbReference type="InterPro" id="IPR042099">
    <property type="entry name" value="ANL_N_sf"/>
</dbReference>
<dbReference type="EMBL" id="BNEB01000001">
    <property type="protein sequence ID" value="GHI58811.1"/>
    <property type="molecule type" value="Genomic_DNA"/>
</dbReference>
<dbReference type="CDD" id="cd02440">
    <property type="entry name" value="AdoMet_MTases"/>
    <property type="match status" value="1"/>
</dbReference>
<feature type="compositionally biased region" description="Basic and acidic residues" evidence="2">
    <location>
        <begin position="9"/>
        <end position="19"/>
    </location>
</feature>
<keyword evidence="1" id="KW-0436">Ligase</keyword>
<feature type="domain" description="AMP-dependent synthetase/ligase" evidence="3">
    <location>
        <begin position="46"/>
        <end position="180"/>
    </location>
</feature>
<feature type="domain" description="Methyltransferase type 11" evidence="4">
    <location>
        <begin position="238"/>
        <end position="335"/>
    </location>
</feature>
<dbReference type="Pfam" id="PF08241">
    <property type="entry name" value="Methyltransf_11"/>
    <property type="match status" value="1"/>
</dbReference>
<feature type="region of interest" description="Disordered" evidence="2">
    <location>
        <begin position="543"/>
        <end position="570"/>
    </location>
</feature>
<dbReference type="InterPro" id="IPR013216">
    <property type="entry name" value="Methyltransf_11"/>
</dbReference>
<dbReference type="Gene3D" id="3.40.50.150">
    <property type="entry name" value="Vaccinia Virus protein VP39"/>
    <property type="match status" value="1"/>
</dbReference>
<dbReference type="InterPro" id="IPR000873">
    <property type="entry name" value="AMP-dep_synth/lig_dom"/>
</dbReference>
<feature type="domain" description="AMP-dependent synthetase/ligase" evidence="3">
    <location>
        <begin position="419"/>
        <end position="672"/>
    </location>
</feature>
<evidence type="ECO:0000256" key="1">
    <source>
        <dbReference type="ARBA" id="ARBA00022598"/>
    </source>
</evidence>
<evidence type="ECO:0000259" key="3">
    <source>
        <dbReference type="Pfam" id="PF00501"/>
    </source>
</evidence>
<dbReference type="SUPFAM" id="SSF56801">
    <property type="entry name" value="Acetyl-CoA synthetase-like"/>
    <property type="match status" value="1"/>
</dbReference>
<dbReference type="InterPro" id="IPR045851">
    <property type="entry name" value="AMP-bd_C_sf"/>
</dbReference>
<evidence type="ECO:0000313" key="5">
    <source>
        <dbReference type="EMBL" id="GHI58811.1"/>
    </source>
</evidence>
<keyword evidence="6" id="KW-1185">Reference proteome</keyword>
<dbReference type="Proteomes" id="UP000649259">
    <property type="component" value="Unassembled WGS sequence"/>
</dbReference>
<dbReference type="PANTHER" id="PTHR45527:SF10">
    <property type="entry name" value="PYOCHELIN SYNTHASE PCHF"/>
    <property type="match status" value="1"/>
</dbReference>
<dbReference type="Pfam" id="PF00501">
    <property type="entry name" value="AMP-binding"/>
    <property type="match status" value="2"/>
</dbReference>
<dbReference type="PROSITE" id="PS00455">
    <property type="entry name" value="AMP_BINDING"/>
    <property type="match status" value="1"/>
</dbReference>
<evidence type="ECO:0000313" key="6">
    <source>
        <dbReference type="Proteomes" id="UP000649259"/>
    </source>
</evidence>
<reference evidence="6" key="1">
    <citation type="submission" date="2023-07" db="EMBL/GenBank/DDBJ databases">
        <title>Whole genome shotgun sequence of Streptomyces cacaoi subsp. asoensis NBRC 13813.</title>
        <authorList>
            <person name="Komaki H."/>
            <person name="Tamura T."/>
        </authorList>
    </citation>
    <scope>NUCLEOTIDE SEQUENCE [LARGE SCALE GENOMIC DNA]</scope>
    <source>
        <strain evidence="6">NBRC 13813</strain>
    </source>
</reference>
<dbReference type="Gene3D" id="3.40.50.12780">
    <property type="entry name" value="N-terminal domain of ligase-like"/>
    <property type="match status" value="2"/>
</dbReference>
<dbReference type="InterPro" id="IPR020845">
    <property type="entry name" value="AMP-binding_CS"/>
</dbReference>
<evidence type="ECO:0008006" key="7">
    <source>
        <dbReference type="Google" id="ProtNLM"/>
    </source>
</evidence>
<accession>A0ABQ3RSH5</accession>
<comment type="caution">
    <text evidence="5">The sequence shown here is derived from an EMBL/GenBank/DDBJ whole genome shotgun (WGS) entry which is preliminary data.</text>
</comment>
<name>A0ABQ3RSH5_9ACTN</name>
<dbReference type="GeneID" id="91468388"/>
<feature type="region of interest" description="Disordered" evidence="2">
    <location>
        <begin position="1"/>
        <end position="33"/>
    </location>
</feature>
<gene>
    <name evidence="5" type="ORF">Saso_04610</name>
</gene>